<dbReference type="RefSeq" id="WP_140465803.1">
    <property type="nucleotide sequence ID" value="NZ_RCYZ01000002.1"/>
</dbReference>
<keyword evidence="1" id="KW-0472">Membrane</keyword>
<feature type="transmembrane region" description="Helical" evidence="1">
    <location>
        <begin position="45"/>
        <end position="67"/>
    </location>
</feature>
<proteinExistence type="predicted"/>
<keyword evidence="1" id="KW-0812">Transmembrane</keyword>
<comment type="caution">
    <text evidence="2">The sequence shown here is derived from an EMBL/GenBank/DDBJ whole genome shotgun (WGS) entry which is preliminary data.</text>
</comment>
<evidence type="ECO:0000313" key="2">
    <source>
        <dbReference type="EMBL" id="TPG67498.1"/>
    </source>
</evidence>
<dbReference type="AlphaFoldDB" id="A0A502H240"/>
<evidence type="ECO:0000313" key="3">
    <source>
        <dbReference type="Proteomes" id="UP000317646"/>
    </source>
</evidence>
<sequence>MNDALWLQARRHPLALLFFLLYAGAWVGVARLVDGPVFDGNLPGWPVVLGALASLLYGFRLLVLAVLDDGARQLFTALLVLVVLVPVVALAVVA</sequence>
<organism evidence="2 3">
    <name type="scientific">Hymenobacter nivis</name>
    <dbReference type="NCBI Taxonomy" id="1850093"/>
    <lineage>
        <taxon>Bacteria</taxon>
        <taxon>Pseudomonadati</taxon>
        <taxon>Bacteroidota</taxon>
        <taxon>Cytophagia</taxon>
        <taxon>Cytophagales</taxon>
        <taxon>Hymenobacteraceae</taxon>
        <taxon>Hymenobacter</taxon>
    </lineage>
</organism>
<protein>
    <submittedName>
        <fullName evidence="2">Uncharacterized protein</fullName>
    </submittedName>
</protein>
<dbReference type="Proteomes" id="UP000317646">
    <property type="component" value="Unassembled WGS sequence"/>
</dbReference>
<keyword evidence="1" id="KW-1133">Transmembrane helix</keyword>
<name>A0A502H240_9BACT</name>
<accession>A0A502H240</accession>
<gene>
    <name evidence="2" type="ORF">EAH73_07235</name>
</gene>
<dbReference type="EMBL" id="RCYZ01000002">
    <property type="protein sequence ID" value="TPG67498.1"/>
    <property type="molecule type" value="Genomic_DNA"/>
</dbReference>
<reference evidence="2 3" key="1">
    <citation type="journal article" date="2019" name="Environ. Microbiol.">
        <title>Species interactions and distinct microbial communities in high Arctic permafrost affected cryosols are associated with the CH4 and CO2 gas fluxes.</title>
        <authorList>
            <person name="Altshuler I."/>
            <person name="Hamel J."/>
            <person name="Turney S."/>
            <person name="Magnuson E."/>
            <person name="Levesque R."/>
            <person name="Greer C."/>
            <person name="Whyte L.G."/>
        </authorList>
    </citation>
    <scope>NUCLEOTIDE SEQUENCE [LARGE SCALE GENOMIC DNA]</scope>
    <source>
        <strain evidence="2 3">S9.2P</strain>
    </source>
</reference>
<dbReference type="OrthoDB" id="9978350at2"/>
<feature type="transmembrane region" description="Helical" evidence="1">
    <location>
        <begin position="12"/>
        <end position="33"/>
    </location>
</feature>
<keyword evidence="3" id="KW-1185">Reference proteome</keyword>
<feature type="transmembrane region" description="Helical" evidence="1">
    <location>
        <begin position="74"/>
        <end position="93"/>
    </location>
</feature>
<evidence type="ECO:0000256" key="1">
    <source>
        <dbReference type="SAM" id="Phobius"/>
    </source>
</evidence>